<reference evidence="1" key="1">
    <citation type="submission" date="2015-07" db="EMBL/GenBank/DDBJ databases">
        <title>MeaNS - Measles Nucleotide Surveillance Program.</title>
        <authorList>
            <person name="Tran T."/>
            <person name="Druce J."/>
        </authorList>
    </citation>
    <scope>NUCLEOTIDE SEQUENCE</scope>
    <source>
        <strain evidence="1">UCB-OBI-ISO-001</strain>
        <tissue evidence="1">Gonad</tissue>
    </source>
</reference>
<protein>
    <recommendedName>
        <fullName evidence="2">Reverse transcriptase domain-containing protein</fullName>
    </recommendedName>
</protein>
<dbReference type="STRING" id="37653.A0A0L8GJT2"/>
<dbReference type="EMBL" id="KQ421529">
    <property type="protein sequence ID" value="KOF77198.1"/>
    <property type="molecule type" value="Genomic_DNA"/>
</dbReference>
<accession>A0A0L8GJT2</accession>
<evidence type="ECO:0000313" key="1">
    <source>
        <dbReference type="EMBL" id="KOF77198.1"/>
    </source>
</evidence>
<feature type="non-terminal residue" evidence="1">
    <location>
        <position position="156"/>
    </location>
</feature>
<gene>
    <name evidence="1" type="ORF">OCBIM_22032391mg</name>
</gene>
<dbReference type="AlphaFoldDB" id="A0A0L8GJT2"/>
<name>A0A0L8GJT2_OCTBM</name>
<evidence type="ECO:0008006" key="2">
    <source>
        <dbReference type="Google" id="ProtNLM"/>
    </source>
</evidence>
<feature type="non-terminal residue" evidence="1">
    <location>
        <position position="1"/>
    </location>
</feature>
<proteinExistence type="predicted"/>
<organism evidence="1">
    <name type="scientific">Octopus bimaculoides</name>
    <name type="common">California two-spotted octopus</name>
    <dbReference type="NCBI Taxonomy" id="37653"/>
    <lineage>
        <taxon>Eukaryota</taxon>
        <taxon>Metazoa</taxon>
        <taxon>Spiralia</taxon>
        <taxon>Lophotrochozoa</taxon>
        <taxon>Mollusca</taxon>
        <taxon>Cephalopoda</taxon>
        <taxon>Coleoidea</taxon>
        <taxon>Octopodiformes</taxon>
        <taxon>Octopoda</taxon>
        <taxon>Incirrata</taxon>
        <taxon>Octopodidae</taxon>
        <taxon>Octopus</taxon>
    </lineage>
</organism>
<sequence>FLIRKKNRDIKRITGDNGEYLLTQYADDTEFIFRRFIFEATVVAVNFFADISGIKINYKSQVIWIGSRRDLKDVAKKNFEKKLFEIQVIINKWTKIINTPPGRIVVIKSLLISKLNYRFLTLPNPPGKFLQELNKLFQFLWSGTPDKIKRVVACKP</sequence>